<dbReference type="Proteomes" id="UP000887580">
    <property type="component" value="Unplaced"/>
</dbReference>
<dbReference type="WBParaSite" id="PS1159_v2.g1944.t1">
    <property type="protein sequence ID" value="PS1159_v2.g1944.t1"/>
    <property type="gene ID" value="PS1159_v2.g1944"/>
</dbReference>
<accession>A0AC35FQN5</accession>
<proteinExistence type="predicted"/>
<sequence>MFKKQFTVKSNTNVRNSDRRKVISKLGEVSADLFGKLPFSIASITTSSGTSINLYICEKQPIFFEIPNEGLLFPSVYLAWQTPKSFPTLYIPELAFGYIQNGADLMLPGVIVDERIHLPKLERDSPVCISIYSESRGIIKGPVAVGRCLMSSDEMISSNMKGKGVQILHYYQDELWNFGTRDTVPIVDASKILTPSNTEQELQQSKTMEATEVPENLSDIVAELNLTEQDEVVELPPEEDNKTEQLGENESQEEFLRKAFLYALKYQLPEDIKFPLDVGQFYASYLLKSLPEGRKIDMKKTKYKKFSTFLQEVNQTAGDGEWFVKVLSKKGIDSIVDINLQHPEVQNAAPLDSSNSSGLLRSAKLGKVKVAECYTLTDASLQLLKQLFPNTTFKKGDIMQPNDLSDMVKAYVNEKSLVKNGNKAELDETLQIIVKQFTGGIVSINDIVQKLSTHMTKAFLITAPDGRRSLRKTQLPQIVLSTERRAGNKHVTLVNNLQAFGIDSKEFSQKVQTGSATGATLIPQAPNCIGPQVLINGNQINFIVALLDEYGVQKKFVKGAELGVKDKKKGKK</sequence>
<protein>
    <submittedName>
        <fullName evidence="2">SUI1 domain-containing protein</fullName>
    </submittedName>
</protein>
<name>A0AC35FQN5_9BILA</name>
<evidence type="ECO:0000313" key="1">
    <source>
        <dbReference type="Proteomes" id="UP000887580"/>
    </source>
</evidence>
<organism evidence="1 2">
    <name type="scientific">Panagrolaimus sp. PS1159</name>
    <dbReference type="NCBI Taxonomy" id="55785"/>
    <lineage>
        <taxon>Eukaryota</taxon>
        <taxon>Metazoa</taxon>
        <taxon>Ecdysozoa</taxon>
        <taxon>Nematoda</taxon>
        <taxon>Chromadorea</taxon>
        <taxon>Rhabditida</taxon>
        <taxon>Tylenchina</taxon>
        <taxon>Panagrolaimomorpha</taxon>
        <taxon>Panagrolaimoidea</taxon>
        <taxon>Panagrolaimidae</taxon>
        <taxon>Panagrolaimus</taxon>
    </lineage>
</organism>
<reference evidence="2" key="1">
    <citation type="submission" date="2022-11" db="UniProtKB">
        <authorList>
            <consortium name="WormBaseParasite"/>
        </authorList>
    </citation>
    <scope>IDENTIFICATION</scope>
</reference>
<evidence type="ECO:0000313" key="2">
    <source>
        <dbReference type="WBParaSite" id="PS1159_v2.g1944.t1"/>
    </source>
</evidence>